<protein>
    <submittedName>
        <fullName evidence="2">Uncharacterized protein</fullName>
    </submittedName>
</protein>
<organism evidence="2">
    <name type="scientific">Escherichia coli</name>
    <dbReference type="NCBI Taxonomy" id="562"/>
    <lineage>
        <taxon>Bacteria</taxon>
        <taxon>Pseudomonadati</taxon>
        <taxon>Pseudomonadota</taxon>
        <taxon>Gammaproteobacteria</taxon>
        <taxon>Enterobacterales</taxon>
        <taxon>Enterobacteriaceae</taxon>
        <taxon>Escherichia</taxon>
    </lineage>
</organism>
<keyword evidence="1" id="KW-0175">Coiled coil</keyword>
<keyword evidence="2" id="KW-0614">Plasmid</keyword>
<sequence>MAVINEGSRSRVSALFELASDLDEQISHLVNRLDEVQDTLSQLMELGTVANSRW</sequence>
<accession>A0A2P9DXI9</accession>
<gene>
    <name evidence="2" type="ORF">RCS25_P0013</name>
</gene>
<evidence type="ECO:0000313" key="2">
    <source>
        <dbReference type="EMBL" id="SPD95844.1"/>
    </source>
</evidence>
<evidence type="ECO:0000256" key="1">
    <source>
        <dbReference type="SAM" id="Coils"/>
    </source>
</evidence>
<reference evidence="2" key="1">
    <citation type="submission" date="2018-02" db="EMBL/GenBank/DDBJ databases">
        <authorList>
            <person name="Cohen D.B."/>
            <person name="Kent A.D."/>
        </authorList>
    </citation>
    <scope>NUCLEOTIDE SEQUENCE</scope>
    <source>
        <strain evidence="2">711</strain>
    </source>
</reference>
<dbReference type="EMBL" id="LT985223">
    <property type="protein sequence ID" value="SPD95844.1"/>
    <property type="molecule type" value="Genomic_DNA"/>
</dbReference>
<proteinExistence type="predicted"/>
<name>A0A2P9DXI9_ECOLX</name>
<dbReference type="AlphaFoldDB" id="A0A2P9DXI9"/>
<geneLocation type="plasmid" evidence="2">
    <name>RCS25_p</name>
</geneLocation>
<feature type="coiled-coil region" evidence="1">
    <location>
        <begin position="19"/>
        <end position="46"/>
    </location>
</feature>